<reference evidence="2 3" key="1">
    <citation type="journal article" date="2012" name="Science">
        <title>The Paleozoic origin of enzymatic lignin decomposition reconstructed from 31 fungal genomes.</title>
        <authorList>
            <person name="Floudas D."/>
            <person name="Binder M."/>
            <person name="Riley R."/>
            <person name="Barry K."/>
            <person name="Blanchette R.A."/>
            <person name="Henrissat B."/>
            <person name="Martinez A.T."/>
            <person name="Otillar R."/>
            <person name="Spatafora J.W."/>
            <person name="Yadav J.S."/>
            <person name="Aerts A."/>
            <person name="Benoit I."/>
            <person name="Boyd A."/>
            <person name="Carlson A."/>
            <person name="Copeland A."/>
            <person name="Coutinho P.M."/>
            <person name="de Vries R.P."/>
            <person name="Ferreira P."/>
            <person name="Findley K."/>
            <person name="Foster B."/>
            <person name="Gaskell J."/>
            <person name="Glotzer D."/>
            <person name="Gorecki P."/>
            <person name="Heitman J."/>
            <person name="Hesse C."/>
            <person name="Hori C."/>
            <person name="Igarashi K."/>
            <person name="Jurgens J.A."/>
            <person name="Kallen N."/>
            <person name="Kersten P."/>
            <person name="Kohler A."/>
            <person name="Kuees U."/>
            <person name="Kumar T.K.A."/>
            <person name="Kuo A."/>
            <person name="LaButti K."/>
            <person name="Larrondo L.F."/>
            <person name="Lindquist E."/>
            <person name="Ling A."/>
            <person name="Lombard V."/>
            <person name="Lucas S."/>
            <person name="Lundell T."/>
            <person name="Martin R."/>
            <person name="McLaughlin D.J."/>
            <person name="Morgenstern I."/>
            <person name="Morin E."/>
            <person name="Murat C."/>
            <person name="Nagy L.G."/>
            <person name="Nolan M."/>
            <person name="Ohm R.A."/>
            <person name="Patyshakuliyeva A."/>
            <person name="Rokas A."/>
            <person name="Ruiz-Duenas F.J."/>
            <person name="Sabat G."/>
            <person name="Salamov A."/>
            <person name="Samejima M."/>
            <person name="Schmutz J."/>
            <person name="Slot J.C."/>
            <person name="St John F."/>
            <person name="Stenlid J."/>
            <person name="Sun H."/>
            <person name="Sun S."/>
            <person name="Syed K."/>
            <person name="Tsang A."/>
            <person name="Wiebenga A."/>
            <person name="Young D."/>
            <person name="Pisabarro A."/>
            <person name="Eastwood D.C."/>
            <person name="Martin F."/>
            <person name="Cullen D."/>
            <person name="Grigoriev I.V."/>
            <person name="Hibbett D.S."/>
        </authorList>
    </citation>
    <scope>NUCLEOTIDE SEQUENCE [LARGE SCALE GENOMIC DNA]</scope>
    <source>
        <strain evidence="2 3">LYAD-421 SS1</strain>
    </source>
</reference>
<gene>
    <name evidence="2" type="ORF">DICSQDRAFT_176220</name>
</gene>
<dbReference type="Proteomes" id="UP000053319">
    <property type="component" value="Unassembled WGS sequence"/>
</dbReference>
<evidence type="ECO:0000313" key="3">
    <source>
        <dbReference type="Proteomes" id="UP000053319"/>
    </source>
</evidence>
<evidence type="ECO:0000313" key="2">
    <source>
        <dbReference type="EMBL" id="EJF55240.1"/>
    </source>
</evidence>
<feature type="region of interest" description="Disordered" evidence="1">
    <location>
        <begin position="1"/>
        <end position="34"/>
    </location>
</feature>
<organism evidence="2 3">
    <name type="scientific">Dichomitus squalens (strain LYAD-421)</name>
    <name type="common">Western red white-rot fungus</name>
    <dbReference type="NCBI Taxonomy" id="732165"/>
    <lineage>
        <taxon>Eukaryota</taxon>
        <taxon>Fungi</taxon>
        <taxon>Dikarya</taxon>
        <taxon>Basidiomycota</taxon>
        <taxon>Agaricomycotina</taxon>
        <taxon>Agaricomycetes</taxon>
        <taxon>Polyporales</taxon>
        <taxon>Polyporaceae</taxon>
        <taxon>Dichomitus</taxon>
    </lineage>
</organism>
<dbReference type="KEGG" id="dsq:DICSQDRAFT_176220"/>
<feature type="region of interest" description="Disordered" evidence="1">
    <location>
        <begin position="120"/>
        <end position="145"/>
    </location>
</feature>
<dbReference type="GeneID" id="18840399"/>
<accession>R7SHP7</accession>
<name>R7SHP7_DICSQ</name>
<dbReference type="EMBL" id="JH719926">
    <property type="protein sequence ID" value="EJF55240.1"/>
    <property type="molecule type" value="Genomic_DNA"/>
</dbReference>
<protein>
    <submittedName>
        <fullName evidence="2">Uncharacterized protein</fullName>
    </submittedName>
</protein>
<dbReference type="AlphaFoldDB" id="R7SHP7"/>
<dbReference type="OrthoDB" id="3065252at2759"/>
<evidence type="ECO:0000256" key="1">
    <source>
        <dbReference type="SAM" id="MobiDB-lite"/>
    </source>
</evidence>
<sequence length="251" mass="27215">MLAPMGSASSSSSSEQPPPTAPTVSNKSDVPPAKGSVVWKKWPSALRALIAVLPAYQALLRSGDYTGKRAWMSKTIPEMMERDFPESMIQQFGTDKLRVAVGAWLNNNRNAAAQDVSKALDGNDCPQKAEDGATASPSRNTGSNDTARAVVGKIERIKAMGGNKIGGWSRCASYIWHNELEEAERSEWVKKAEELSVPDDEQCYINQLSVTKLLVSLLTDLIGIGPSKIGKACFAVRLAYRAPDGQLIYEE</sequence>
<feature type="compositionally biased region" description="Polar residues" evidence="1">
    <location>
        <begin position="135"/>
        <end position="145"/>
    </location>
</feature>
<proteinExistence type="predicted"/>
<dbReference type="HOGENOM" id="CLU_076644_0_0_1"/>
<dbReference type="RefSeq" id="XP_007372021.1">
    <property type="nucleotide sequence ID" value="XM_007371959.1"/>
</dbReference>